<dbReference type="EMBL" id="BAABHJ010000008">
    <property type="protein sequence ID" value="GAA4608973.1"/>
    <property type="molecule type" value="Genomic_DNA"/>
</dbReference>
<sequence length="194" mass="21988">MLWRAIINGILHNVQFSRQLDDGAVERVAQRIIKRPQFDLTPEEECTALTEALRSGDQLTGDIPLRHDESSVREFLIKVQNRLDALRPWPAPPYLYVDIANWNRFDSARPIARIHLWYIDVQGRLQRGFSKVDVGREALLLRLKSGAEVALVTPWWIGSDDIALITIPSALPPEHILAEFKAATGFTDDEVTAL</sequence>
<reference evidence="2" key="1">
    <citation type="journal article" date="2019" name="Int. J. Syst. Evol. Microbiol.">
        <title>The Global Catalogue of Microorganisms (GCM) 10K type strain sequencing project: providing services to taxonomists for standard genome sequencing and annotation.</title>
        <authorList>
            <consortium name="The Broad Institute Genomics Platform"/>
            <consortium name="The Broad Institute Genome Sequencing Center for Infectious Disease"/>
            <person name="Wu L."/>
            <person name="Ma J."/>
        </authorList>
    </citation>
    <scope>NUCLEOTIDE SEQUENCE [LARGE SCALE GENOMIC DNA]</scope>
    <source>
        <strain evidence="2">JCM 17938</strain>
    </source>
</reference>
<evidence type="ECO:0000313" key="1">
    <source>
        <dbReference type="EMBL" id="GAA4608973.1"/>
    </source>
</evidence>
<dbReference type="Proteomes" id="UP001500212">
    <property type="component" value="Unassembled WGS sequence"/>
</dbReference>
<keyword evidence="2" id="KW-1185">Reference proteome</keyword>
<organism evidence="1 2">
    <name type="scientific">Actinoallomurus liliacearum</name>
    <dbReference type="NCBI Taxonomy" id="1080073"/>
    <lineage>
        <taxon>Bacteria</taxon>
        <taxon>Bacillati</taxon>
        <taxon>Actinomycetota</taxon>
        <taxon>Actinomycetes</taxon>
        <taxon>Streptosporangiales</taxon>
        <taxon>Thermomonosporaceae</taxon>
        <taxon>Actinoallomurus</taxon>
    </lineage>
</organism>
<gene>
    <name evidence="1" type="ORF">GCM10023195_35720</name>
</gene>
<name>A0ABP8TKA2_9ACTN</name>
<protein>
    <submittedName>
        <fullName evidence="1">Uncharacterized protein</fullName>
    </submittedName>
</protein>
<evidence type="ECO:0000313" key="2">
    <source>
        <dbReference type="Proteomes" id="UP001500212"/>
    </source>
</evidence>
<proteinExistence type="predicted"/>
<accession>A0ABP8TKA2</accession>
<dbReference type="RefSeq" id="WP_345354889.1">
    <property type="nucleotide sequence ID" value="NZ_BAABHJ010000008.1"/>
</dbReference>
<comment type="caution">
    <text evidence="1">The sequence shown here is derived from an EMBL/GenBank/DDBJ whole genome shotgun (WGS) entry which is preliminary data.</text>
</comment>